<organism evidence="1">
    <name type="scientific">Pithovirus LCDPAC01</name>
    <dbReference type="NCBI Taxonomy" id="2506600"/>
    <lineage>
        <taxon>Viruses</taxon>
        <taxon>Pithoviruses</taxon>
    </lineage>
</organism>
<dbReference type="InterPro" id="IPR043472">
    <property type="entry name" value="Macro_dom-like"/>
</dbReference>
<dbReference type="Gene3D" id="3.40.220.10">
    <property type="entry name" value="Leucine Aminopeptidase, subunit E, domain 1"/>
    <property type="match status" value="1"/>
</dbReference>
<protein>
    <submittedName>
        <fullName evidence="1">SNF2 subfamily protein</fullName>
    </submittedName>
</protein>
<evidence type="ECO:0000313" key="1">
    <source>
        <dbReference type="EMBL" id="QBK84587.1"/>
    </source>
</evidence>
<gene>
    <name evidence="1" type="ORF">LCDPAC01_00680</name>
</gene>
<accession>A0A481YNA5</accession>
<proteinExistence type="predicted"/>
<dbReference type="SUPFAM" id="SSF52949">
    <property type="entry name" value="Macro domain-like"/>
    <property type="match status" value="1"/>
</dbReference>
<sequence>MIFICQNLILLIHIRLILSRVDTDQVKLIQTWIDQLKMAKEVKGDLLTCDVKCICHQCNCVTTGSAGIARKIFAKYPFSNIYKTRKGKDSPGTIAIRGTGKKYVVNMLAQYYPGKPKYDNDTKTKRKVWFKQCLNKLSKVKGLGSVAFLII</sequence>
<name>A0A481YNA5_9VIRU</name>
<reference evidence="1" key="1">
    <citation type="journal article" date="2019" name="MBio">
        <title>Virus Genomes from Deep Sea Sediments Expand the Ocean Megavirome and Support Independent Origins of Viral Gigantism.</title>
        <authorList>
            <person name="Backstrom D."/>
            <person name="Yutin N."/>
            <person name="Jorgensen S.L."/>
            <person name="Dharamshi J."/>
            <person name="Homa F."/>
            <person name="Zaremba-Niedwiedzka K."/>
            <person name="Spang A."/>
            <person name="Wolf Y.I."/>
            <person name="Koonin E.V."/>
            <person name="Ettema T.J."/>
        </authorList>
    </citation>
    <scope>NUCLEOTIDE SEQUENCE</scope>
</reference>
<dbReference type="EMBL" id="MK500280">
    <property type="protein sequence ID" value="QBK84587.1"/>
    <property type="molecule type" value="Genomic_DNA"/>
</dbReference>